<dbReference type="Proteomes" id="UP000799764">
    <property type="component" value="Unassembled WGS sequence"/>
</dbReference>
<evidence type="ECO:0000313" key="2">
    <source>
        <dbReference type="Proteomes" id="UP000799764"/>
    </source>
</evidence>
<protein>
    <submittedName>
        <fullName evidence="1">Uncharacterized protein</fullName>
    </submittedName>
</protein>
<dbReference type="AlphaFoldDB" id="A0A9P4UC98"/>
<accession>A0A9P4UC98</accession>
<name>A0A9P4UC98_9PLEO</name>
<organism evidence="1 2">
    <name type="scientific">Karstenula rhodostoma CBS 690.94</name>
    <dbReference type="NCBI Taxonomy" id="1392251"/>
    <lineage>
        <taxon>Eukaryota</taxon>
        <taxon>Fungi</taxon>
        <taxon>Dikarya</taxon>
        <taxon>Ascomycota</taxon>
        <taxon>Pezizomycotina</taxon>
        <taxon>Dothideomycetes</taxon>
        <taxon>Pleosporomycetidae</taxon>
        <taxon>Pleosporales</taxon>
        <taxon>Massarineae</taxon>
        <taxon>Didymosphaeriaceae</taxon>
        <taxon>Karstenula</taxon>
    </lineage>
</organism>
<reference evidence="1" key="1">
    <citation type="journal article" date="2020" name="Stud. Mycol.">
        <title>101 Dothideomycetes genomes: a test case for predicting lifestyles and emergence of pathogens.</title>
        <authorList>
            <person name="Haridas S."/>
            <person name="Albert R."/>
            <person name="Binder M."/>
            <person name="Bloem J."/>
            <person name="Labutti K."/>
            <person name="Salamov A."/>
            <person name="Andreopoulos B."/>
            <person name="Baker S."/>
            <person name="Barry K."/>
            <person name="Bills G."/>
            <person name="Bluhm B."/>
            <person name="Cannon C."/>
            <person name="Castanera R."/>
            <person name="Culley D."/>
            <person name="Daum C."/>
            <person name="Ezra D."/>
            <person name="Gonzalez J."/>
            <person name="Henrissat B."/>
            <person name="Kuo A."/>
            <person name="Liang C."/>
            <person name="Lipzen A."/>
            <person name="Lutzoni F."/>
            <person name="Magnuson J."/>
            <person name="Mondo S."/>
            <person name="Nolan M."/>
            <person name="Ohm R."/>
            <person name="Pangilinan J."/>
            <person name="Park H.-J."/>
            <person name="Ramirez L."/>
            <person name="Alfaro M."/>
            <person name="Sun H."/>
            <person name="Tritt A."/>
            <person name="Yoshinaga Y."/>
            <person name="Zwiers L.-H."/>
            <person name="Turgeon B."/>
            <person name="Goodwin S."/>
            <person name="Spatafora J."/>
            <person name="Crous P."/>
            <person name="Grigoriev I."/>
        </authorList>
    </citation>
    <scope>NUCLEOTIDE SEQUENCE</scope>
    <source>
        <strain evidence="1">CBS 690.94</strain>
    </source>
</reference>
<keyword evidence="2" id="KW-1185">Reference proteome</keyword>
<proteinExistence type="predicted"/>
<dbReference type="EMBL" id="MU001498">
    <property type="protein sequence ID" value="KAF2446494.1"/>
    <property type="molecule type" value="Genomic_DNA"/>
</dbReference>
<sequence length="160" mass="18176">MTEFGDCAREGVLRYNSATSLADNLLNLFTTRIGELYQSSHDTMDSFFAVRASMFEGDLTVPHLEAKAMELRSLVERLEAKGHAVEALLHQIDLDAVSKLLTTLPMYRDLTEAQSRSMILEYCEDVRLKFYWMRPQALAIKKKIISGTLLQAKKARIEVC</sequence>
<dbReference type="OrthoDB" id="3761148at2759"/>
<evidence type="ECO:0000313" key="1">
    <source>
        <dbReference type="EMBL" id="KAF2446494.1"/>
    </source>
</evidence>
<comment type="caution">
    <text evidence="1">The sequence shown here is derived from an EMBL/GenBank/DDBJ whole genome shotgun (WGS) entry which is preliminary data.</text>
</comment>
<gene>
    <name evidence="1" type="ORF">P171DRAFT_512279</name>
</gene>